<dbReference type="PaxDb" id="3218-PP1S131_110V6.1"/>
<dbReference type="EnsemblPlants" id="Pp3c9_25240V3.4">
    <property type="protein sequence ID" value="PAC:32913939.CDS.1"/>
    <property type="gene ID" value="Pp3c9_25240"/>
</dbReference>
<proteinExistence type="predicted"/>
<reference evidence="1 3" key="2">
    <citation type="journal article" date="2018" name="Plant J.">
        <title>The Physcomitrella patens chromosome-scale assembly reveals moss genome structure and evolution.</title>
        <authorList>
            <person name="Lang D."/>
            <person name="Ullrich K.K."/>
            <person name="Murat F."/>
            <person name="Fuchs J."/>
            <person name="Jenkins J."/>
            <person name="Haas F.B."/>
            <person name="Piednoel M."/>
            <person name="Gundlach H."/>
            <person name="Van Bel M."/>
            <person name="Meyberg R."/>
            <person name="Vives C."/>
            <person name="Morata J."/>
            <person name="Symeonidi A."/>
            <person name="Hiss M."/>
            <person name="Muchero W."/>
            <person name="Kamisugi Y."/>
            <person name="Saleh O."/>
            <person name="Blanc G."/>
            <person name="Decker E.L."/>
            <person name="van Gessel N."/>
            <person name="Grimwood J."/>
            <person name="Hayes R.D."/>
            <person name="Graham S.W."/>
            <person name="Gunter L.E."/>
            <person name="McDaniel S.F."/>
            <person name="Hoernstein S.N.W."/>
            <person name="Larsson A."/>
            <person name="Li F.W."/>
            <person name="Perroud P.F."/>
            <person name="Phillips J."/>
            <person name="Ranjan P."/>
            <person name="Rokshar D.S."/>
            <person name="Rothfels C.J."/>
            <person name="Schneider L."/>
            <person name="Shu S."/>
            <person name="Stevenson D.W."/>
            <person name="Thummler F."/>
            <person name="Tillich M."/>
            <person name="Villarreal Aguilar J.C."/>
            <person name="Widiez T."/>
            <person name="Wong G.K."/>
            <person name="Wymore A."/>
            <person name="Zhang Y."/>
            <person name="Zimmer A.D."/>
            <person name="Quatrano R.S."/>
            <person name="Mayer K.F.X."/>
            <person name="Goodstein D."/>
            <person name="Casacuberta J.M."/>
            <person name="Vandepoele K."/>
            <person name="Reski R."/>
            <person name="Cuming A.C."/>
            <person name="Tuskan G.A."/>
            <person name="Maumus F."/>
            <person name="Salse J."/>
            <person name="Schmutz J."/>
            <person name="Rensing S.A."/>
        </authorList>
    </citation>
    <scope>NUCLEOTIDE SEQUENCE [LARGE SCALE GENOMIC DNA]</scope>
    <source>
        <strain evidence="2 3">cv. Gransden 2004</strain>
    </source>
</reference>
<evidence type="ECO:0000313" key="3">
    <source>
        <dbReference type="Proteomes" id="UP000006727"/>
    </source>
</evidence>
<dbReference type="Gramene" id="Pp3c9_25240V3.4">
    <property type="protein sequence ID" value="PAC:32913939.CDS.1"/>
    <property type="gene ID" value="Pp3c9_25240"/>
</dbReference>
<name>A0A2K1K4J5_PHYPA</name>
<reference evidence="2" key="3">
    <citation type="submission" date="2020-12" db="UniProtKB">
        <authorList>
            <consortium name="EnsemblPlants"/>
        </authorList>
    </citation>
    <scope>IDENTIFICATION</scope>
</reference>
<organism evidence="1">
    <name type="scientific">Physcomitrium patens</name>
    <name type="common">Spreading-leaved earth moss</name>
    <name type="synonym">Physcomitrella patens</name>
    <dbReference type="NCBI Taxonomy" id="3218"/>
    <lineage>
        <taxon>Eukaryota</taxon>
        <taxon>Viridiplantae</taxon>
        <taxon>Streptophyta</taxon>
        <taxon>Embryophyta</taxon>
        <taxon>Bryophyta</taxon>
        <taxon>Bryophytina</taxon>
        <taxon>Bryopsida</taxon>
        <taxon>Funariidae</taxon>
        <taxon>Funariales</taxon>
        <taxon>Funariaceae</taxon>
        <taxon>Physcomitrium</taxon>
    </lineage>
</organism>
<reference evidence="1 3" key="1">
    <citation type="journal article" date="2008" name="Science">
        <title>The Physcomitrella genome reveals evolutionary insights into the conquest of land by plants.</title>
        <authorList>
            <person name="Rensing S."/>
            <person name="Lang D."/>
            <person name="Zimmer A."/>
            <person name="Terry A."/>
            <person name="Salamov A."/>
            <person name="Shapiro H."/>
            <person name="Nishiyama T."/>
            <person name="Perroud P.-F."/>
            <person name="Lindquist E."/>
            <person name="Kamisugi Y."/>
            <person name="Tanahashi T."/>
            <person name="Sakakibara K."/>
            <person name="Fujita T."/>
            <person name="Oishi K."/>
            <person name="Shin-I T."/>
            <person name="Kuroki Y."/>
            <person name="Toyoda A."/>
            <person name="Suzuki Y."/>
            <person name="Hashimoto A."/>
            <person name="Yamaguchi K."/>
            <person name="Sugano A."/>
            <person name="Kohara Y."/>
            <person name="Fujiyama A."/>
            <person name="Anterola A."/>
            <person name="Aoki S."/>
            <person name="Ashton N."/>
            <person name="Barbazuk W.B."/>
            <person name="Barker E."/>
            <person name="Bennetzen J."/>
            <person name="Bezanilla M."/>
            <person name="Blankenship R."/>
            <person name="Cho S.H."/>
            <person name="Dutcher S."/>
            <person name="Estelle M."/>
            <person name="Fawcett J.A."/>
            <person name="Gundlach H."/>
            <person name="Hanada K."/>
            <person name="Heyl A."/>
            <person name="Hicks K.A."/>
            <person name="Hugh J."/>
            <person name="Lohr M."/>
            <person name="Mayer K."/>
            <person name="Melkozernov A."/>
            <person name="Murata T."/>
            <person name="Nelson D."/>
            <person name="Pils B."/>
            <person name="Prigge M."/>
            <person name="Reiss B."/>
            <person name="Renner T."/>
            <person name="Rombauts S."/>
            <person name="Rushton P."/>
            <person name="Sanderfoot A."/>
            <person name="Schween G."/>
            <person name="Shiu S.-H."/>
            <person name="Stueber K."/>
            <person name="Theodoulou F.L."/>
            <person name="Tu H."/>
            <person name="Van de Peer Y."/>
            <person name="Verrier P.J."/>
            <person name="Waters E."/>
            <person name="Wood A."/>
            <person name="Yang L."/>
            <person name="Cove D."/>
            <person name="Cuming A."/>
            <person name="Hasebe M."/>
            <person name="Lucas S."/>
            <person name="Mishler D.B."/>
            <person name="Reski R."/>
            <person name="Grigoriev I."/>
            <person name="Quatrano R.S."/>
            <person name="Boore J.L."/>
        </authorList>
    </citation>
    <scope>NUCLEOTIDE SEQUENCE [LARGE SCALE GENOMIC DNA]</scope>
    <source>
        <strain evidence="2 3">cv. Gransden 2004</strain>
    </source>
</reference>
<accession>A0A2K1K4J5</accession>
<sequence>MEIVGVVSDLLLSLQDDGLSKLSQSLWEVEGGSERRLRLAPLKKLTRSCFVHTCRFCVYNLSIFQRSHCSSLSESSILFVVTVYSFDPSLKRNLYKFMEPLTPDSCCLKFLGGEKPGLGQQ</sequence>
<dbReference type="Gramene" id="Pp3c9_25240V3.1">
    <property type="protein sequence ID" value="PAC:32913936.CDS.1"/>
    <property type="gene ID" value="Pp3c9_25240"/>
</dbReference>
<keyword evidence="3" id="KW-1185">Reference proteome</keyword>
<dbReference type="EnsemblPlants" id="Pp3c9_25240V3.2">
    <property type="protein sequence ID" value="PAC:32913937.CDS.1"/>
    <property type="gene ID" value="Pp3c9_25240"/>
</dbReference>
<dbReference type="EMBL" id="ABEU02000009">
    <property type="protein sequence ID" value="PNR48696.1"/>
    <property type="molecule type" value="Genomic_DNA"/>
</dbReference>
<gene>
    <name evidence="1" type="ORF">PHYPA_013173</name>
</gene>
<evidence type="ECO:0000313" key="1">
    <source>
        <dbReference type="EMBL" id="PNR48696.1"/>
    </source>
</evidence>
<dbReference type="Proteomes" id="UP000006727">
    <property type="component" value="Chromosome 9"/>
</dbReference>
<dbReference type="AlphaFoldDB" id="A0A2K1K4J5"/>
<dbReference type="Gramene" id="Pp3c9_25240V3.2">
    <property type="protein sequence ID" value="PAC:32913937.CDS.1"/>
    <property type="gene ID" value="Pp3c9_25240"/>
</dbReference>
<protein>
    <submittedName>
        <fullName evidence="1 2">Uncharacterized protein</fullName>
    </submittedName>
</protein>
<evidence type="ECO:0000313" key="2">
    <source>
        <dbReference type="EnsemblPlants" id="PAC:32913936.CDS.1"/>
    </source>
</evidence>
<dbReference type="EnsemblPlants" id="Pp3c9_25240V3.3">
    <property type="protein sequence ID" value="PAC:32913938.CDS.1"/>
    <property type="gene ID" value="Pp3c9_25240"/>
</dbReference>
<dbReference type="EnsemblPlants" id="Pp3c9_25240V3.1">
    <property type="protein sequence ID" value="PAC:32913936.CDS.1"/>
    <property type="gene ID" value="Pp3c9_25240"/>
</dbReference>
<dbReference type="InParanoid" id="A0A2K1K4J5"/>
<dbReference type="Gramene" id="Pp3c9_25240V3.3">
    <property type="protein sequence ID" value="PAC:32913938.CDS.1"/>
    <property type="gene ID" value="Pp3c9_25240"/>
</dbReference>